<comment type="caution">
    <text evidence="1">The sequence shown here is derived from an EMBL/GenBank/DDBJ whole genome shotgun (WGS) entry which is preliminary data.</text>
</comment>
<keyword evidence="2" id="KW-1185">Reference proteome</keyword>
<evidence type="ECO:0000313" key="1">
    <source>
        <dbReference type="EMBL" id="CAG8837304.1"/>
    </source>
</evidence>
<gene>
    <name evidence="1" type="ORF">GMARGA_LOCUS33434</name>
</gene>
<name>A0ABN7WP80_GIGMA</name>
<sequence>VVVDLFNLAKPTEFKKGLVEHFGAFTGNNNELYTTAIIASNYCSEHQKSVQELI</sequence>
<dbReference type="Proteomes" id="UP000789901">
    <property type="component" value="Unassembled WGS sequence"/>
</dbReference>
<proteinExistence type="predicted"/>
<feature type="non-terminal residue" evidence="1">
    <location>
        <position position="54"/>
    </location>
</feature>
<reference evidence="1 2" key="1">
    <citation type="submission" date="2021-06" db="EMBL/GenBank/DDBJ databases">
        <authorList>
            <person name="Kallberg Y."/>
            <person name="Tangrot J."/>
            <person name="Rosling A."/>
        </authorList>
    </citation>
    <scope>NUCLEOTIDE SEQUENCE [LARGE SCALE GENOMIC DNA]</scope>
    <source>
        <strain evidence="1 2">120-4 pot B 10/14</strain>
    </source>
</reference>
<feature type="non-terminal residue" evidence="1">
    <location>
        <position position="1"/>
    </location>
</feature>
<protein>
    <submittedName>
        <fullName evidence="1">34716_t:CDS:1</fullName>
    </submittedName>
</protein>
<evidence type="ECO:0000313" key="2">
    <source>
        <dbReference type="Proteomes" id="UP000789901"/>
    </source>
</evidence>
<dbReference type="EMBL" id="CAJVQB010055581">
    <property type="protein sequence ID" value="CAG8837304.1"/>
    <property type="molecule type" value="Genomic_DNA"/>
</dbReference>
<accession>A0ABN7WP80</accession>
<organism evidence="1 2">
    <name type="scientific">Gigaspora margarita</name>
    <dbReference type="NCBI Taxonomy" id="4874"/>
    <lineage>
        <taxon>Eukaryota</taxon>
        <taxon>Fungi</taxon>
        <taxon>Fungi incertae sedis</taxon>
        <taxon>Mucoromycota</taxon>
        <taxon>Glomeromycotina</taxon>
        <taxon>Glomeromycetes</taxon>
        <taxon>Diversisporales</taxon>
        <taxon>Gigasporaceae</taxon>
        <taxon>Gigaspora</taxon>
    </lineage>
</organism>